<feature type="binding site" evidence="17">
    <location>
        <begin position="297"/>
        <end position="302"/>
    </location>
    <ligand>
        <name>ATP</name>
        <dbReference type="ChEBI" id="CHEBI:30616"/>
    </ligand>
</feature>
<feature type="binding site" evidence="17">
    <location>
        <begin position="1055"/>
        <end position="1057"/>
    </location>
    <ligand>
        <name>ATP</name>
        <dbReference type="ChEBI" id="CHEBI:30616"/>
    </ligand>
</feature>
<comment type="cofactor">
    <cofactor evidence="2">
        <name>Mn(2+)</name>
        <dbReference type="ChEBI" id="CHEBI:29035"/>
    </cofactor>
</comment>
<feature type="transmembrane region" description="Helical" evidence="20">
    <location>
        <begin position="64"/>
        <end position="85"/>
    </location>
</feature>
<evidence type="ECO:0000256" key="16">
    <source>
        <dbReference type="PIRNR" id="PIRNR039050"/>
    </source>
</evidence>
<feature type="binding site" evidence="17">
    <location>
        <position position="981"/>
    </location>
    <ligand>
        <name>ATP</name>
        <dbReference type="ChEBI" id="CHEBI:30616"/>
    </ligand>
</feature>
<feature type="transmembrane region" description="Helical" evidence="20">
    <location>
        <begin position="725"/>
        <end position="745"/>
    </location>
</feature>
<evidence type="ECO:0000256" key="12">
    <source>
        <dbReference type="ARBA" id="ARBA00022998"/>
    </source>
</evidence>
<comment type="cofactor">
    <cofactor evidence="18">
        <name>Mg(2+)</name>
        <dbReference type="ChEBI" id="CHEBI:18420"/>
    </cofactor>
    <cofactor evidence="18">
        <name>Mn(2+)</name>
        <dbReference type="ChEBI" id="CHEBI:29035"/>
    </cofactor>
    <text evidence="18">Binds 2 magnesium ions per subunit. Is also active with manganese (in vitro).</text>
</comment>
<dbReference type="GO" id="GO:0035556">
    <property type="term" value="P:intracellular signal transduction"/>
    <property type="evidence" value="ECO:0007669"/>
    <property type="project" value="InterPro"/>
</dbReference>
<feature type="binding site" evidence="17">
    <location>
        <position position="1102"/>
    </location>
    <ligand>
        <name>ATP</name>
        <dbReference type="ChEBI" id="CHEBI:30616"/>
    </ligand>
</feature>
<dbReference type="PANTHER" id="PTHR45627:SF16">
    <property type="entry name" value="ADENYLATE CYCLASE"/>
    <property type="match status" value="1"/>
</dbReference>
<dbReference type="InterPro" id="IPR029787">
    <property type="entry name" value="Nucleotide_cyclase"/>
</dbReference>
<dbReference type="InterPro" id="IPR030672">
    <property type="entry name" value="Adcy"/>
</dbReference>
<evidence type="ECO:0000256" key="10">
    <source>
        <dbReference type="ARBA" id="ARBA00022842"/>
    </source>
</evidence>
<comment type="caution">
    <text evidence="22">The sequence shown here is derived from an EMBL/GenBank/DDBJ whole genome shotgun (WGS) entry which is preliminary data.</text>
</comment>
<feature type="transmembrane region" description="Helical" evidence="20">
    <location>
        <begin position="147"/>
        <end position="166"/>
    </location>
</feature>
<dbReference type="AlphaFoldDB" id="A0A4Y2JPB8"/>
<keyword evidence="6 16" id="KW-0479">Metal-binding</keyword>
<evidence type="ECO:0000256" key="3">
    <source>
        <dbReference type="ARBA" id="ARBA00004141"/>
    </source>
</evidence>
<dbReference type="FunFam" id="3.30.70.1230:FF:000001">
    <property type="entry name" value="Adenylate cyclase"/>
    <property type="match status" value="1"/>
</dbReference>
<comment type="function">
    <text evidence="16">Catalyzes the formation of the signaling molecule cAMP in response to G-protein signaling.</text>
</comment>
<feature type="transmembrane region" description="Helical" evidence="20">
    <location>
        <begin position="845"/>
        <end position="862"/>
    </location>
</feature>
<dbReference type="GO" id="GO:0007189">
    <property type="term" value="P:adenylate cyclase-activating G protein-coupled receptor signaling pathway"/>
    <property type="evidence" value="ECO:0007669"/>
    <property type="project" value="TreeGrafter"/>
</dbReference>
<comment type="similarity">
    <text evidence="16 19">Belongs to the adenylyl cyclase class-4/guanylyl cyclase family.</text>
</comment>
<evidence type="ECO:0000313" key="22">
    <source>
        <dbReference type="EMBL" id="GBM91182.1"/>
    </source>
</evidence>
<evidence type="ECO:0000256" key="6">
    <source>
        <dbReference type="ARBA" id="ARBA00022723"/>
    </source>
</evidence>
<keyword evidence="5 20" id="KW-0812">Transmembrane</keyword>
<keyword evidence="8 16" id="KW-0547">Nucleotide-binding</keyword>
<evidence type="ECO:0000256" key="19">
    <source>
        <dbReference type="RuleBase" id="RU000405"/>
    </source>
</evidence>
<dbReference type="SUPFAM" id="SSF55073">
    <property type="entry name" value="Nucleotide cyclase"/>
    <property type="match status" value="2"/>
</dbReference>
<keyword evidence="14" id="KW-0325">Glycoprotein</keyword>
<feature type="binding site" evidence="18">
    <location>
        <position position="298"/>
    </location>
    <ligand>
        <name>Mg(2+)</name>
        <dbReference type="ChEBI" id="CHEBI:18420"/>
        <label>2</label>
        <note>catalytic</note>
    </ligand>
</feature>
<proteinExistence type="inferred from homology"/>
<feature type="binding site" evidence="18">
    <location>
        <position position="297"/>
    </location>
    <ligand>
        <name>Mg(2+)</name>
        <dbReference type="ChEBI" id="CHEBI:18420"/>
        <label>1</label>
        <note>catalytic</note>
    </ligand>
</feature>
<feature type="transmembrane region" description="Helical" evidence="20">
    <location>
        <begin position="647"/>
        <end position="671"/>
    </location>
</feature>
<dbReference type="PROSITE" id="PS00452">
    <property type="entry name" value="GUANYLATE_CYCLASE_1"/>
    <property type="match status" value="2"/>
</dbReference>
<dbReference type="InterPro" id="IPR009398">
    <property type="entry name" value="Adcy_conserved_dom"/>
</dbReference>
<evidence type="ECO:0000313" key="23">
    <source>
        <dbReference type="Proteomes" id="UP000499080"/>
    </source>
</evidence>
<evidence type="ECO:0000256" key="20">
    <source>
        <dbReference type="SAM" id="Phobius"/>
    </source>
</evidence>
<gene>
    <name evidence="22" type="primary">ADCY5</name>
    <name evidence="22" type="ORF">AVEN_173503_1</name>
</gene>
<evidence type="ECO:0000256" key="17">
    <source>
        <dbReference type="PIRSR" id="PIRSR039050-50"/>
    </source>
</evidence>
<organism evidence="22 23">
    <name type="scientific">Araneus ventricosus</name>
    <name type="common">Orbweaver spider</name>
    <name type="synonym">Epeira ventricosa</name>
    <dbReference type="NCBI Taxonomy" id="182803"/>
    <lineage>
        <taxon>Eukaryota</taxon>
        <taxon>Metazoa</taxon>
        <taxon>Ecdysozoa</taxon>
        <taxon>Arthropoda</taxon>
        <taxon>Chelicerata</taxon>
        <taxon>Arachnida</taxon>
        <taxon>Araneae</taxon>
        <taxon>Araneomorphae</taxon>
        <taxon>Entelegynae</taxon>
        <taxon>Araneoidea</taxon>
        <taxon>Araneidae</taxon>
        <taxon>Araneus</taxon>
    </lineage>
</organism>
<dbReference type="GO" id="GO:0005886">
    <property type="term" value="C:plasma membrane"/>
    <property type="evidence" value="ECO:0007669"/>
    <property type="project" value="InterPro"/>
</dbReference>
<protein>
    <recommendedName>
        <fullName evidence="4 16">adenylate cyclase</fullName>
        <ecNumber evidence="4 16">4.6.1.1</ecNumber>
    </recommendedName>
</protein>
<dbReference type="SMART" id="SM00044">
    <property type="entry name" value="CYCc"/>
    <property type="match status" value="2"/>
</dbReference>
<keyword evidence="7" id="KW-0677">Repeat</keyword>
<dbReference type="Pfam" id="PF16214">
    <property type="entry name" value="AC_N"/>
    <property type="match status" value="1"/>
</dbReference>
<evidence type="ECO:0000256" key="9">
    <source>
        <dbReference type="ARBA" id="ARBA00022840"/>
    </source>
</evidence>
<feature type="binding site" evidence="17">
    <location>
        <position position="472"/>
    </location>
    <ligand>
        <name>ATP</name>
        <dbReference type="ChEBI" id="CHEBI:30616"/>
    </ligand>
</feature>
<keyword evidence="11 20" id="KW-1133">Transmembrane helix</keyword>
<feature type="transmembrane region" description="Helical" evidence="20">
    <location>
        <begin position="119"/>
        <end position="141"/>
    </location>
</feature>
<reference evidence="22 23" key="1">
    <citation type="journal article" date="2019" name="Sci. Rep.">
        <title>Orb-weaving spider Araneus ventricosus genome elucidates the spidroin gene catalogue.</title>
        <authorList>
            <person name="Kono N."/>
            <person name="Nakamura H."/>
            <person name="Ohtoshi R."/>
            <person name="Moran D.A.P."/>
            <person name="Shinohara A."/>
            <person name="Yoshida Y."/>
            <person name="Fujiwara M."/>
            <person name="Mori M."/>
            <person name="Tomita M."/>
            <person name="Arakawa K."/>
        </authorList>
    </citation>
    <scope>NUCLEOTIDE SEQUENCE [LARGE SCALE GENOMIC DNA]</scope>
</reference>
<evidence type="ECO:0000256" key="13">
    <source>
        <dbReference type="ARBA" id="ARBA00023136"/>
    </source>
</evidence>
<feature type="binding site" evidence="17">
    <location>
        <begin position="1062"/>
        <end position="1066"/>
    </location>
    <ligand>
        <name>ATP</name>
        <dbReference type="ChEBI" id="CHEBI:30616"/>
    </ligand>
</feature>
<feature type="transmembrane region" description="Helical" evidence="20">
    <location>
        <begin position="677"/>
        <end position="695"/>
    </location>
</feature>
<dbReference type="PROSITE" id="PS50125">
    <property type="entry name" value="GUANYLATE_CYCLASE_2"/>
    <property type="match status" value="2"/>
</dbReference>
<keyword evidence="12 16" id="KW-0115">cAMP biosynthesis</keyword>
<feature type="transmembrane region" description="Helical" evidence="20">
    <location>
        <begin position="779"/>
        <end position="799"/>
    </location>
</feature>
<keyword evidence="23" id="KW-1185">Reference proteome</keyword>
<evidence type="ECO:0000256" key="5">
    <source>
        <dbReference type="ARBA" id="ARBA00022692"/>
    </source>
</evidence>
<dbReference type="Gene3D" id="3.30.70.1230">
    <property type="entry name" value="Nucleotide cyclase"/>
    <property type="match status" value="3"/>
</dbReference>
<evidence type="ECO:0000256" key="4">
    <source>
        <dbReference type="ARBA" id="ARBA00012201"/>
    </source>
</evidence>
<feature type="transmembrane region" description="Helical" evidence="20">
    <location>
        <begin position="806"/>
        <end position="825"/>
    </location>
</feature>
<keyword evidence="10 16" id="KW-0460">Magnesium</keyword>
<feature type="transmembrane region" description="Helical" evidence="20">
    <location>
        <begin position="197"/>
        <end position="218"/>
    </location>
</feature>
<dbReference type="GO" id="GO:0006171">
    <property type="term" value="P:cAMP biosynthetic process"/>
    <property type="evidence" value="ECO:0007669"/>
    <property type="project" value="UniProtKB-KW"/>
</dbReference>
<evidence type="ECO:0000256" key="1">
    <source>
        <dbReference type="ARBA" id="ARBA00001593"/>
    </source>
</evidence>
<evidence type="ECO:0000256" key="8">
    <source>
        <dbReference type="ARBA" id="ARBA00022741"/>
    </source>
</evidence>
<accession>A0A4Y2JPB8</accession>
<name>A0A4Y2JPB8_ARAVE</name>
<dbReference type="Pfam" id="PF06327">
    <property type="entry name" value="Adcy_cons_dom"/>
    <property type="match status" value="1"/>
</dbReference>
<evidence type="ECO:0000256" key="11">
    <source>
        <dbReference type="ARBA" id="ARBA00022989"/>
    </source>
</evidence>
<feature type="domain" description="Guanylate cyclase" evidence="21">
    <location>
        <begin position="929"/>
        <end position="1068"/>
    </location>
</feature>
<evidence type="ECO:0000256" key="2">
    <source>
        <dbReference type="ARBA" id="ARBA00001936"/>
    </source>
</evidence>
<evidence type="ECO:0000259" key="21">
    <source>
        <dbReference type="PROSITE" id="PS50125"/>
    </source>
</evidence>
<evidence type="ECO:0000256" key="15">
    <source>
        <dbReference type="ARBA" id="ARBA00023239"/>
    </source>
</evidence>
<dbReference type="GO" id="GO:0046872">
    <property type="term" value="F:metal ion binding"/>
    <property type="evidence" value="ECO:0007669"/>
    <property type="project" value="UniProtKB-KW"/>
</dbReference>
<sequence>MASSGSSISEVSVKESQLRSDQKRLSLWNCHRFCLNAFRLPRFKNVEVEILYQRYFLHLNQRNLTALLGIVCAVGGVMLVFNYVLSDHKSLTHGITFGVLVTLYLIMAILSIQSFFNQIYLFIFSYTIMISFFITIVLVVIDSPVPSAMSSIWCTVFFVYFGYTLLPVRMPECLICGILLSVVQMISYTIVNDTDPFIWKQLTASLLLFVAVNMAGIFSHFPSKTSQRQAFMETRQCVEARLNIQRENQQQERLLLSVLPRHVAMEMKADIAKKPEDTMFHKIYIQRHENVSILFADICGFTSLSSQCTAEEVVKILNELFARFDKLASENHCLRIKLLGDCYYCVSGLPEPRPDHAQCCVEMGLDMIEAIASPISKHIENLPVLVINNLVVEIGFDCWRDVAIRNCFCLGGFIRPKQEDDPDIIEKSADLSKEDCEAWINVDSNLEKAEKPQKKQNVNLVREVTGVDVNMRVGIHTGRVHCGVLGLRKWQFDVWSNDVTLANYMEAGGIPGHVHITKETLKFLNNEYEVDPGYGGQRHKYLRDHNIETFLIVPDEKKRISSVRPPQYSAPNNISKEMRMMGHSKLDNSYKRREFKNPQDEVNDYLSRAIDARSIDRLRDEHCRPFTNTFHKAEIENKYMKEGDKMLSTYFTCAGFMQLFIFIIQLVILPIHWLQLMFQFCAGLTLLFIIITIQAPKSLVAKQMLPLSCLQAIEKITQSRSNSQILAMIVLLITFTSTFIPLAALDTTQTMECWTSYQNFTQNLTVHPDVCSDNILDGFPYNITFCMMLVMLSCAAFLVLTTIQKLLTLMLASLVFCALVLLTHVELFDLFDLVHSPDGSGVPSKYSLTILLLLFVGALVAHGHQAEATSRLDFLWKLQALEEKEDMEHLQAYNRKLLANILPAHVAEYFLTADRKNEDLYHEQCESVCIMFASIPNFSEFYMELEANNEGVECLRLLNEIIADFDEILSEEQFSCIEKIKTTGYTYMAASGLTASTVDLVNYTHVTRMADFALRLKDQLDYVNVHSFNNFKIRVGLNVGPVVAGVIGAKKPQYDIWGNAVNVASRMDSTGELSKIQVTHDVYLILKEHGYPLECRGYIKVKGKGEMLTYFLTDHKDSQHPKTSTV</sequence>
<dbReference type="CDD" id="cd07302">
    <property type="entry name" value="CHD"/>
    <property type="match status" value="2"/>
</dbReference>
<keyword evidence="13 16" id="KW-0472">Membrane</keyword>
<dbReference type="Proteomes" id="UP000499080">
    <property type="component" value="Unassembled WGS sequence"/>
</dbReference>
<evidence type="ECO:0000256" key="14">
    <source>
        <dbReference type="ARBA" id="ARBA00023180"/>
    </source>
</evidence>
<evidence type="ECO:0000256" key="7">
    <source>
        <dbReference type="ARBA" id="ARBA00022737"/>
    </source>
</evidence>
<dbReference type="InterPro" id="IPR032628">
    <property type="entry name" value="AC_N"/>
</dbReference>
<feature type="transmembrane region" description="Helical" evidence="20">
    <location>
        <begin position="91"/>
        <end position="112"/>
    </location>
</feature>
<keyword evidence="9 16" id="KW-0067">ATP-binding</keyword>
<dbReference type="EMBL" id="BGPR01003681">
    <property type="protein sequence ID" value="GBM91182.1"/>
    <property type="molecule type" value="Genomic_DNA"/>
</dbReference>
<dbReference type="EC" id="4.6.1.1" evidence="4 16"/>
<feature type="domain" description="Guanylate cyclase" evidence="21">
    <location>
        <begin position="292"/>
        <end position="506"/>
    </location>
</feature>
<comment type="catalytic activity">
    <reaction evidence="1 16">
        <text>ATP = 3',5'-cyclic AMP + diphosphate</text>
        <dbReference type="Rhea" id="RHEA:15389"/>
        <dbReference type="ChEBI" id="CHEBI:30616"/>
        <dbReference type="ChEBI" id="CHEBI:33019"/>
        <dbReference type="ChEBI" id="CHEBI:58165"/>
        <dbReference type="EC" id="4.6.1.1"/>
    </reaction>
</comment>
<feature type="binding site" evidence="18">
    <location>
        <position position="341"/>
    </location>
    <ligand>
        <name>Mg(2+)</name>
        <dbReference type="ChEBI" id="CHEBI:18420"/>
        <label>2</label>
        <note>catalytic</note>
    </ligand>
</feature>
<keyword evidence="15 16" id="KW-0456">Lyase</keyword>
<feature type="binding site" evidence="18">
    <location>
        <position position="297"/>
    </location>
    <ligand>
        <name>Mg(2+)</name>
        <dbReference type="ChEBI" id="CHEBI:18420"/>
        <label>2</label>
        <note>catalytic</note>
    </ligand>
</feature>
<dbReference type="GO" id="GO:0005524">
    <property type="term" value="F:ATP binding"/>
    <property type="evidence" value="ECO:0007669"/>
    <property type="project" value="UniProtKB-UniRule"/>
</dbReference>
<dbReference type="GO" id="GO:0004016">
    <property type="term" value="F:adenylate cyclase activity"/>
    <property type="evidence" value="ECO:0007669"/>
    <property type="project" value="UniProtKB-EC"/>
</dbReference>
<dbReference type="FunFam" id="3.30.70.1230:FF:000095">
    <property type="entry name" value="Adenylate cyclase, putative"/>
    <property type="match status" value="1"/>
</dbReference>
<dbReference type="InterPro" id="IPR018297">
    <property type="entry name" value="A/G_cyclase_CS"/>
</dbReference>
<feature type="binding site" evidence="17">
    <location>
        <begin position="339"/>
        <end position="341"/>
    </location>
    <ligand>
        <name>ATP</name>
        <dbReference type="ChEBI" id="CHEBI:30616"/>
    </ligand>
</feature>
<dbReference type="OrthoDB" id="2107370at2759"/>
<feature type="transmembrane region" description="Helical" evidence="20">
    <location>
        <begin position="173"/>
        <end position="191"/>
    </location>
</feature>
<evidence type="ECO:0000256" key="18">
    <source>
        <dbReference type="PIRSR" id="PIRSR039050-51"/>
    </source>
</evidence>
<dbReference type="Pfam" id="PF00211">
    <property type="entry name" value="Guanylate_cyc"/>
    <property type="match status" value="2"/>
</dbReference>
<comment type="subcellular location">
    <subcellularLocation>
        <location evidence="3">Membrane</location>
        <topology evidence="3">Multi-pass membrane protein</topology>
    </subcellularLocation>
</comment>
<dbReference type="PIRSF" id="PIRSF039050">
    <property type="entry name" value="Ade_cyc"/>
    <property type="match status" value="1"/>
</dbReference>
<keyword evidence="18" id="KW-0464">Manganese</keyword>
<feature type="binding site" evidence="18">
    <location>
        <position position="341"/>
    </location>
    <ligand>
        <name>Mg(2+)</name>
        <dbReference type="ChEBI" id="CHEBI:18420"/>
        <label>1</label>
        <note>catalytic</note>
    </ligand>
</feature>
<dbReference type="PANTHER" id="PTHR45627">
    <property type="entry name" value="ADENYLATE CYCLASE TYPE 1"/>
    <property type="match status" value="1"/>
</dbReference>
<dbReference type="InterPro" id="IPR001054">
    <property type="entry name" value="A/G_cyclase"/>
</dbReference>